<dbReference type="RefSeq" id="XP_046004517.1">
    <property type="nucleotide sequence ID" value="XM_046150955.1"/>
</dbReference>
<gene>
    <name evidence="1" type="ORF">B0I36DRAFT_256688</name>
</gene>
<evidence type="ECO:0000313" key="1">
    <source>
        <dbReference type="EMBL" id="KAH7012141.1"/>
    </source>
</evidence>
<evidence type="ECO:0000313" key="2">
    <source>
        <dbReference type="Proteomes" id="UP000756346"/>
    </source>
</evidence>
<dbReference type="Proteomes" id="UP000756346">
    <property type="component" value="Unassembled WGS sequence"/>
</dbReference>
<dbReference type="EMBL" id="JAGTJQ010000015">
    <property type="protein sequence ID" value="KAH7012141.1"/>
    <property type="molecule type" value="Genomic_DNA"/>
</dbReference>
<sequence length="113" mass="13141">MSFDKCTLWVRWYSSWDEIGRRYGVVATARSGNSTQKVNDWTSKCRSIADKDGWNHNPQTWPTHGDPFLNAEAACDINFVHGPVGYHEYLEWHQEVSNHWLGLHPDCDVYMVI</sequence>
<keyword evidence="2" id="KW-1185">Reference proteome</keyword>
<name>A0A9P8XQI8_9PEZI</name>
<dbReference type="OrthoDB" id="4839486at2759"/>
<dbReference type="GeneID" id="70180501"/>
<comment type="caution">
    <text evidence="1">The sequence shown here is derived from an EMBL/GenBank/DDBJ whole genome shotgun (WGS) entry which is preliminary data.</text>
</comment>
<dbReference type="AlphaFoldDB" id="A0A9P8XQI8"/>
<accession>A0A9P8XQI8</accession>
<organism evidence="1 2">
    <name type="scientific">Microdochium trichocladiopsis</name>
    <dbReference type="NCBI Taxonomy" id="1682393"/>
    <lineage>
        <taxon>Eukaryota</taxon>
        <taxon>Fungi</taxon>
        <taxon>Dikarya</taxon>
        <taxon>Ascomycota</taxon>
        <taxon>Pezizomycotina</taxon>
        <taxon>Sordariomycetes</taxon>
        <taxon>Xylariomycetidae</taxon>
        <taxon>Xylariales</taxon>
        <taxon>Microdochiaceae</taxon>
        <taxon>Microdochium</taxon>
    </lineage>
</organism>
<reference evidence="1" key="1">
    <citation type="journal article" date="2021" name="Nat. Commun.">
        <title>Genetic determinants of endophytism in the Arabidopsis root mycobiome.</title>
        <authorList>
            <person name="Mesny F."/>
            <person name="Miyauchi S."/>
            <person name="Thiergart T."/>
            <person name="Pickel B."/>
            <person name="Atanasova L."/>
            <person name="Karlsson M."/>
            <person name="Huettel B."/>
            <person name="Barry K.W."/>
            <person name="Haridas S."/>
            <person name="Chen C."/>
            <person name="Bauer D."/>
            <person name="Andreopoulos W."/>
            <person name="Pangilinan J."/>
            <person name="LaButti K."/>
            <person name="Riley R."/>
            <person name="Lipzen A."/>
            <person name="Clum A."/>
            <person name="Drula E."/>
            <person name="Henrissat B."/>
            <person name="Kohler A."/>
            <person name="Grigoriev I.V."/>
            <person name="Martin F.M."/>
            <person name="Hacquard S."/>
        </authorList>
    </citation>
    <scope>NUCLEOTIDE SEQUENCE</scope>
    <source>
        <strain evidence="1">MPI-CAGE-CH-0230</strain>
    </source>
</reference>
<protein>
    <submittedName>
        <fullName evidence="1">Uncharacterized protein</fullName>
    </submittedName>
</protein>
<proteinExistence type="predicted"/>